<feature type="region of interest" description="Disordered" evidence="2">
    <location>
        <begin position="244"/>
        <end position="282"/>
    </location>
</feature>
<evidence type="ECO:0000256" key="1">
    <source>
        <dbReference type="RuleBase" id="RU367018"/>
    </source>
</evidence>
<evidence type="ECO:0000313" key="4">
    <source>
        <dbReference type="Proteomes" id="UP000289738"/>
    </source>
</evidence>
<dbReference type="InterPro" id="IPR031052">
    <property type="entry name" value="FHY3/FAR1"/>
</dbReference>
<dbReference type="GO" id="GO:0005634">
    <property type="term" value="C:nucleus"/>
    <property type="evidence" value="ECO:0007669"/>
    <property type="project" value="UniProtKB-SubCell"/>
</dbReference>
<dbReference type="Proteomes" id="UP000289738">
    <property type="component" value="Chromosome B08"/>
</dbReference>
<accession>A0A444Y0H1</accession>
<keyword evidence="1" id="KW-0862">Zinc</keyword>
<sequence length="324" mass="37264">MSHVVWNLFTRDAFDKNWNNFLMKYGVGGSKWLLGNPVYLDHHFWTGMKSTQRSKNMHAFFNKIITCNSSLIQFVKQYDNCRGSREQREREFDAADFHTNIPCVTKSSIEAQFQHVYTHEKFKKVNCITRSTQSALGFTEYKVVEQVSNSTFNKFVVTYDAISCKNASAYCLSQGDEPLLEPRSNRFDDLVFCSHNICELASEFEELTGILHCTFDNVMAEMQEYQEKSKGKCSLSHEDVTLNDVNNLQSPPRVRTRGHPKNKLGSNMEKKDSKASKKKKKPALSELNLLDGGSMIQLSSSLYHAQDMNYLGEDMTHYDRSFDI</sequence>
<comment type="function">
    <text evidence="1">Putative transcription activator involved in regulating light control of development.</text>
</comment>
<dbReference type="PANTHER" id="PTHR31669">
    <property type="entry name" value="PROTEIN FAR1-RELATED SEQUENCE 10-RELATED"/>
    <property type="match status" value="1"/>
</dbReference>
<keyword evidence="1" id="KW-0539">Nucleus</keyword>
<organism evidence="3 4">
    <name type="scientific">Arachis hypogaea</name>
    <name type="common">Peanut</name>
    <dbReference type="NCBI Taxonomy" id="3818"/>
    <lineage>
        <taxon>Eukaryota</taxon>
        <taxon>Viridiplantae</taxon>
        <taxon>Streptophyta</taxon>
        <taxon>Embryophyta</taxon>
        <taxon>Tracheophyta</taxon>
        <taxon>Spermatophyta</taxon>
        <taxon>Magnoliopsida</taxon>
        <taxon>eudicotyledons</taxon>
        <taxon>Gunneridae</taxon>
        <taxon>Pentapetalae</taxon>
        <taxon>rosids</taxon>
        <taxon>fabids</taxon>
        <taxon>Fabales</taxon>
        <taxon>Fabaceae</taxon>
        <taxon>Papilionoideae</taxon>
        <taxon>50 kb inversion clade</taxon>
        <taxon>dalbergioids sensu lato</taxon>
        <taxon>Dalbergieae</taxon>
        <taxon>Pterocarpus clade</taxon>
        <taxon>Arachis</taxon>
    </lineage>
</organism>
<keyword evidence="1" id="KW-0863">Zinc-finger</keyword>
<name>A0A444Y0H1_ARAHY</name>
<protein>
    <recommendedName>
        <fullName evidence="1">Protein FAR1-RELATED SEQUENCE</fullName>
    </recommendedName>
</protein>
<dbReference type="EMBL" id="SDMP01000018">
    <property type="protein sequence ID" value="RYQ95420.1"/>
    <property type="molecule type" value="Genomic_DNA"/>
</dbReference>
<dbReference type="AlphaFoldDB" id="A0A444Y0H1"/>
<dbReference type="GO" id="GO:0008270">
    <property type="term" value="F:zinc ion binding"/>
    <property type="evidence" value="ECO:0007669"/>
    <property type="project" value="UniProtKB-UniRule"/>
</dbReference>
<dbReference type="GO" id="GO:0006355">
    <property type="term" value="P:regulation of DNA-templated transcription"/>
    <property type="evidence" value="ECO:0007669"/>
    <property type="project" value="UniProtKB-UniRule"/>
</dbReference>
<comment type="similarity">
    <text evidence="1">Belongs to the FHY3/FAR1 family.</text>
</comment>
<reference evidence="3 4" key="1">
    <citation type="submission" date="2019-01" db="EMBL/GenBank/DDBJ databases">
        <title>Sequencing of cultivated peanut Arachis hypogaea provides insights into genome evolution and oil improvement.</title>
        <authorList>
            <person name="Chen X."/>
        </authorList>
    </citation>
    <scope>NUCLEOTIDE SEQUENCE [LARGE SCALE GENOMIC DNA]</scope>
    <source>
        <strain evidence="4">cv. Fuhuasheng</strain>
        <tissue evidence="3">Leaves</tissue>
    </source>
</reference>
<evidence type="ECO:0000256" key="2">
    <source>
        <dbReference type="SAM" id="MobiDB-lite"/>
    </source>
</evidence>
<keyword evidence="1" id="KW-0479">Metal-binding</keyword>
<comment type="subcellular location">
    <subcellularLocation>
        <location evidence="1">Nucleus</location>
    </subcellularLocation>
</comment>
<gene>
    <name evidence="3" type="ORF">Ahy_B08g090698</name>
</gene>
<dbReference type="PANTHER" id="PTHR31669:SF283">
    <property type="entry name" value="PROTEIN FAR1-RELATED SEQUENCE"/>
    <property type="match status" value="1"/>
</dbReference>
<comment type="caution">
    <text evidence="3">The sequence shown here is derived from an EMBL/GenBank/DDBJ whole genome shotgun (WGS) entry which is preliminary data.</text>
</comment>
<proteinExistence type="inferred from homology"/>
<evidence type="ECO:0000313" key="3">
    <source>
        <dbReference type="EMBL" id="RYQ95420.1"/>
    </source>
</evidence>
<keyword evidence="4" id="KW-1185">Reference proteome</keyword>